<dbReference type="GO" id="GO:0003678">
    <property type="term" value="F:DNA helicase activity"/>
    <property type="evidence" value="ECO:0007669"/>
    <property type="project" value="InterPro"/>
</dbReference>
<keyword evidence="2" id="KW-0378">Hydrolase</keyword>
<organism evidence="2 3">
    <name type="scientific">Nitrosomonas marina</name>
    <dbReference type="NCBI Taxonomy" id="917"/>
    <lineage>
        <taxon>Bacteria</taxon>
        <taxon>Pseudomonadati</taxon>
        <taxon>Pseudomonadota</taxon>
        <taxon>Betaproteobacteria</taxon>
        <taxon>Nitrosomonadales</taxon>
        <taxon>Nitrosomonadaceae</taxon>
        <taxon>Nitrosomonas</taxon>
    </lineage>
</organism>
<dbReference type="AlphaFoldDB" id="A0A1H8J4H6"/>
<accession>A0A1H8J4H6</accession>
<dbReference type="PANTHER" id="PTHR30153">
    <property type="entry name" value="REPLICATIVE DNA HELICASE DNAB"/>
    <property type="match status" value="1"/>
</dbReference>
<dbReference type="RefSeq" id="WP_090634972.1">
    <property type="nucleotide sequence ID" value="NZ_FOCP01000054.1"/>
</dbReference>
<dbReference type="EMBL" id="FOCP01000054">
    <property type="protein sequence ID" value="SEN75652.1"/>
    <property type="molecule type" value="Genomic_DNA"/>
</dbReference>
<dbReference type="PROSITE" id="PS51199">
    <property type="entry name" value="SF4_HELICASE"/>
    <property type="match status" value="1"/>
</dbReference>
<dbReference type="PANTHER" id="PTHR30153:SF2">
    <property type="entry name" value="REPLICATIVE DNA HELICASE"/>
    <property type="match status" value="1"/>
</dbReference>
<proteinExistence type="predicted"/>
<dbReference type="Pfam" id="PF03796">
    <property type="entry name" value="DnaB_C"/>
    <property type="match status" value="1"/>
</dbReference>
<dbReference type="InterPro" id="IPR007694">
    <property type="entry name" value="DNA_helicase_DnaB-like_C"/>
</dbReference>
<dbReference type="GO" id="GO:0005829">
    <property type="term" value="C:cytosol"/>
    <property type="evidence" value="ECO:0007669"/>
    <property type="project" value="TreeGrafter"/>
</dbReference>
<gene>
    <name evidence="2" type="ORF">SAMN05216325_1544</name>
</gene>
<dbReference type="InterPro" id="IPR027417">
    <property type="entry name" value="P-loop_NTPase"/>
</dbReference>
<feature type="domain" description="SF4 helicase" evidence="1">
    <location>
        <begin position="5"/>
        <end position="247"/>
    </location>
</feature>
<reference evidence="2 3" key="1">
    <citation type="submission" date="2016-10" db="EMBL/GenBank/DDBJ databases">
        <authorList>
            <person name="de Groot N.N."/>
        </authorList>
    </citation>
    <scope>NUCLEOTIDE SEQUENCE [LARGE SCALE GENOMIC DNA]</scope>
    <source>
        <strain evidence="2 3">Nm22</strain>
    </source>
</reference>
<evidence type="ECO:0000259" key="1">
    <source>
        <dbReference type="PROSITE" id="PS51199"/>
    </source>
</evidence>
<dbReference type="GO" id="GO:0005524">
    <property type="term" value="F:ATP binding"/>
    <property type="evidence" value="ECO:0007669"/>
    <property type="project" value="InterPro"/>
</dbReference>
<keyword evidence="2" id="KW-0347">Helicase</keyword>
<evidence type="ECO:0000313" key="3">
    <source>
        <dbReference type="Proteomes" id="UP000199459"/>
    </source>
</evidence>
<dbReference type="SUPFAM" id="SSF52540">
    <property type="entry name" value="P-loop containing nucleoside triphosphate hydrolases"/>
    <property type="match status" value="1"/>
</dbReference>
<dbReference type="OrthoDB" id="9773982at2"/>
<dbReference type="Gene3D" id="3.40.50.300">
    <property type="entry name" value="P-loop containing nucleotide triphosphate hydrolases"/>
    <property type="match status" value="1"/>
</dbReference>
<keyword evidence="2" id="KW-0547">Nucleotide-binding</keyword>
<dbReference type="GO" id="GO:0006260">
    <property type="term" value="P:DNA replication"/>
    <property type="evidence" value="ECO:0007669"/>
    <property type="project" value="InterPro"/>
</dbReference>
<dbReference type="Proteomes" id="UP000199459">
    <property type="component" value="Unassembled WGS sequence"/>
</dbReference>
<evidence type="ECO:0000313" key="2">
    <source>
        <dbReference type="EMBL" id="SEN75652.1"/>
    </source>
</evidence>
<protein>
    <submittedName>
        <fullName evidence="2">Replicative DNA helicase</fullName>
    </submittedName>
</protein>
<sequence length="260" mass="28891">MFDAFDEENKVIFTGLKGLDELIGGICYGDLVVVAGRPAVGKTSLLMQITESVSLTGSVLFFTSEMKTRELVSRLLKFHAQRIGREKSIDYLSNLKIQFDQTSIPTIDYILNTSAALHKGGNLSLIVIDRFQLIKEALDRADSVAMELKSLARELDVPVICSSGLGREVDARVSKRPILSDLRNCGDLDQYANKVLFIYREGIYFSSEENKGKSEIICSKNNSKGIGHIVAKFSGELTRFLDFNGDRTLRVVDRKPNISS</sequence>
<keyword evidence="2" id="KW-0067">ATP-binding</keyword>
<name>A0A1H8J4H6_9PROT</name>